<keyword evidence="2" id="KW-0285">Flavoprotein</keyword>
<reference evidence="7" key="1">
    <citation type="journal article" date="2020" name="Stud. Mycol.">
        <title>101 Dothideomycetes genomes: a test case for predicting lifestyles and emergence of pathogens.</title>
        <authorList>
            <person name="Haridas S."/>
            <person name="Albert R."/>
            <person name="Binder M."/>
            <person name="Bloem J."/>
            <person name="Labutti K."/>
            <person name="Salamov A."/>
            <person name="Andreopoulos B."/>
            <person name="Baker S."/>
            <person name="Barry K."/>
            <person name="Bills G."/>
            <person name="Bluhm B."/>
            <person name="Cannon C."/>
            <person name="Castanera R."/>
            <person name="Culley D."/>
            <person name="Daum C."/>
            <person name="Ezra D."/>
            <person name="Gonzalez J."/>
            <person name="Henrissat B."/>
            <person name="Kuo A."/>
            <person name="Liang C."/>
            <person name="Lipzen A."/>
            <person name="Lutzoni F."/>
            <person name="Magnuson J."/>
            <person name="Mondo S."/>
            <person name="Nolan M."/>
            <person name="Ohm R."/>
            <person name="Pangilinan J."/>
            <person name="Park H.-J."/>
            <person name="Ramirez L."/>
            <person name="Alfaro M."/>
            <person name="Sun H."/>
            <person name="Tritt A."/>
            <person name="Yoshinaga Y."/>
            <person name="Zwiers L.-H."/>
            <person name="Turgeon B."/>
            <person name="Goodwin S."/>
            <person name="Spatafora J."/>
            <person name="Crous P."/>
            <person name="Grigoriev I."/>
        </authorList>
    </citation>
    <scope>NUCLEOTIDE SEQUENCE</scope>
    <source>
        <strain evidence="7">CBS 260.36</strain>
    </source>
</reference>
<dbReference type="OrthoDB" id="10250990at2759"/>
<evidence type="ECO:0000256" key="2">
    <source>
        <dbReference type="ARBA" id="ARBA00022630"/>
    </source>
</evidence>
<feature type="region of interest" description="Disordered" evidence="5">
    <location>
        <begin position="1"/>
        <end position="52"/>
    </location>
</feature>
<feature type="compositionally biased region" description="Polar residues" evidence="5">
    <location>
        <begin position="1"/>
        <end position="15"/>
    </location>
</feature>
<protein>
    <recommendedName>
        <fullName evidence="6">Flavin reductase like domain-containing protein</fullName>
    </recommendedName>
</protein>
<keyword evidence="3" id="KW-0288">FMN</keyword>
<accession>A0A9P4MHT3</accession>
<feature type="compositionally biased region" description="Basic and acidic residues" evidence="5">
    <location>
        <begin position="18"/>
        <end position="36"/>
    </location>
</feature>
<evidence type="ECO:0000256" key="4">
    <source>
        <dbReference type="ARBA" id="ARBA00038054"/>
    </source>
</evidence>
<comment type="similarity">
    <text evidence="4">Belongs to the flavoredoxin family.</text>
</comment>
<evidence type="ECO:0000256" key="5">
    <source>
        <dbReference type="SAM" id="MobiDB-lite"/>
    </source>
</evidence>
<sequence>MSRSNSDAQGSTANSLPAHEHNDAEQSVKRNPHGDFNKVQASRPDWDSSRTFTFSKVPSPDWKYGSGGNDHGASLSKTHVEIDPYAEGRDPRLNYKLMISGVVPRPVGFVSTASADGKSTNLAPFSYFQMVNHDPPVLIVGFASGIEKAKDTLKNLVETGECVISIISEHFLEAANATSIDTPYGTSEWAVTGLHPAQSSTVKPSRIRESVFSIEGKLMNTQEFESKITPGKKTGTLAVIEGTRFWVREDAINEERSLIDPDVLRSIGRMGGITYSRTIDGVEFPRPVLADELKNKKNEIEPHLKSKTEGQ</sequence>
<evidence type="ECO:0000256" key="1">
    <source>
        <dbReference type="ARBA" id="ARBA00001917"/>
    </source>
</evidence>
<dbReference type="Proteomes" id="UP000799439">
    <property type="component" value="Unassembled WGS sequence"/>
</dbReference>
<dbReference type="PANTHER" id="PTHR33798">
    <property type="entry name" value="FLAVOPROTEIN OXYGENASE"/>
    <property type="match status" value="1"/>
</dbReference>
<dbReference type="Pfam" id="PF01613">
    <property type="entry name" value="Flavin_Reduct"/>
    <property type="match status" value="1"/>
</dbReference>
<proteinExistence type="inferred from homology"/>
<organism evidence="7 8">
    <name type="scientific">Myriangium duriaei CBS 260.36</name>
    <dbReference type="NCBI Taxonomy" id="1168546"/>
    <lineage>
        <taxon>Eukaryota</taxon>
        <taxon>Fungi</taxon>
        <taxon>Dikarya</taxon>
        <taxon>Ascomycota</taxon>
        <taxon>Pezizomycotina</taxon>
        <taxon>Dothideomycetes</taxon>
        <taxon>Dothideomycetidae</taxon>
        <taxon>Myriangiales</taxon>
        <taxon>Myriangiaceae</taxon>
        <taxon>Myriangium</taxon>
    </lineage>
</organism>
<keyword evidence="8" id="KW-1185">Reference proteome</keyword>
<evidence type="ECO:0000259" key="6">
    <source>
        <dbReference type="SMART" id="SM00903"/>
    </source>
</evidence>
<feature type="domain" description="Flavin reductase like" evidence="6">
    <location>
        <begin position="100"/>
        <end position="260"/>
    </location>
</feature>
<dbReference type="SUPFAM" id="SSF50475">
    <property type="entry name" value="FMN-binding split barrel"/>
    <property type="match status" value="1"/>
</dbReference>
<gene>
    <name evidence="7" type="ORF">K461DRAFT_278288</name>
</gene>
<dbReference type="Gene3D" id="2.30.110.10">
    <property type="entry name" value="Electron Transport, Fmn-binding Protein, Chain A"/>
    <property type="match status" value="1"/>
</dbReference>
<dbReference type="EMBL" id="ML996085">
    <property type="protein sequence ID" value="KAF2153478.1"/>
    <property type="molecule type" value="Genomic_DNA"/>
</dbReference>
<evidence type="ECO:0000256" key="3">
    <source>
        <dbReference type="ARBA" id="ARBA00022643"/>
    </source>
</evidence>
<comment type="caution">
    <text evidence="7">The sequence shown here is derived from an EMBL/GenBank/DDBJ whole genome shotgun (WGS) entry which is preliminary data.</text>
</comment>
<dbReference type="GO" id="GO:0010181">
    <property type="term" value="F:FMN binding"/>
    <property type="evidence" value="ECO:0007669"/>
    <property type="project" value="InterPro"/>
</dbReference>
<comment type="cofactor">
    <cofactor evidence="1">
        <name>FMN</name>
        <dbReference type="ChEBI" id="CHEBI:58210"/>
    </cofactor>
</comment>
<dbReference type="InterPro" id="IPR002563">
    <property type="entry name" value="Flavin_Rdtase-like_dom"/>
</dbReference>
<dbReference type="AlphaFoldDB" id="A0A9P4MHT3"/>
<dbReference type="SMART" id="SM00903">
    <property type="entry name" value="Flavin_Reduct"/>
    <property type="match status" value="1"/>
</dbReference>
<dbReference type="InterPro" id="IPR012349">
    <property type="entry name" value="Split_barrel_FMN-bd"/>
</dbReference>
<evidence type="ECO:0000313" key="8">
    <source>
        <dbReference type="Proteomes" id="UP000799439"/>
    </source>
</evidence>
<evidence type="ECO:0000313" key="7">
    <source>
        <dbReference type="EMBL" id="KAF2153478.1"/>
    </source>
</evidence>
<name>A0A9P4MHT3_9PEZI</name>
<dbReference type="PANTHER" id="PTHR33798:SF5">
    <property type="entry name" value="FLAVIN REDUCTASE LIKE DOMAIN-CONTAINING PROTEIN"/>
    <property type="match status" value="1"/>
</dbReference>